<keyword evidence="11" id="KW-1185">Reference proteome</keyword>
<dbReference type="OrthoDB" id="191192at2759"/>
<dbReference type="GO" id="GO:0008418">
    <property type="term" value="F:protein-N-terminal asparagine amidohydrolase activity"/>
    <property type="evidence" value="ECO:0007669"/>
    <property type="project" value="UniProtKB-UniRule"/>
</dbReference>
<dbReference type="GO" id="GO:0005829">
    <property type="term" value="C:cytosol"/>
    <property type="evidence" value="ECO:0007669"/>
    <property type="project" value="TreeGrafter"/>
</dbReference>
<evidence type="ECO:0000256" key="2">
    <source>
        <dbReference type="ARBA" id="ARBA00008985"/>
    </source>
</evidence>
<proteinExistence type="inferred from homology"/>
<evidence type="ECO:0000256" key="6">
    <source>
        <dbReference type="ARBA" id="ARBA00022801"/>
    </source>
</evidence>
<evidence type="ECO:0000256" key="1">
    <source>
        <dbReference type="ARBA" id="ARBA00003923"/>
    </source>
</evidence>
<gene>
    <name evidence="10" type="ORF">DSTB1V02_LOCUS4468</name>
</gene>
<evidence type="ECO:0000256" key="4">
    <source>
        <dbReference type="ARBA" id="ARBA00012718"/>
    </source>
</evidence>
<evidence type="ECO:0000256" key="7">
    <source>
        <dbReference type="ARBA" id="ARBA00048768"/>
    </source>
</evidence>
<comment type="catalytic activity">
    <reaction evidence="7 8">
        <text>N-terminal L-glutaminyl-[protein] + H2O = N-terminal L-glutamyl-[protein] + NH4(+)</text>
        <dbReference type="Rhea" id="RHEA:50680"/>
        <dbReference type="Rhea" id="RHEA-COMP:12668"/>
        <dbReference type="Rhea" id="RHEA-COMP:12777"/>
        <dbReference type="ChEBI" id="CHEBI:15377"/>
        <dbReference type="ChEBI" id="CHEBI:28938"/>
        <dbReference type="ChEBI" id="CHEBI:64721"/>
        <dbReference type="ChEBI" id="CHEBI:64722"/>
        <dbReference type="EC" id="3.5.1.122"/>
    </reaction>
</comment>
<comment type="subunit">
    <text evidence="3 8">Monomer.</text>
</comment>
<reference evidence="10" key="1">
    <citation type="submission" date="2020-11" db="EMBL/GenBank/DDBJ databases">
        <authorList>
            <person name="Tran Van P."/>
        </authorList>
    </citation>
    <scope>NUCLEOTIDE SEQUENCE</scope>
</reference>
<name>A0A7R9A6C7_9CRUS</name>
<dbReference type="InterPro" id="IPR039733">
    <property type="entry name" value="NTAQ1"/>
</dbReference>
<comment type="similarity">
    <text evidence="2 8">Belongs to the NTAQ1 family.</text>
</comment>
<dbReference type="GO" id="GO:0070773">
    <property type="term" value="F:protein-N-terminal glutamine amidohydrolase activity"/>
    <property type="evidence" value="ECO:0007669"/>
    <property type="project" value="UniProtKB-UniRule"/>
</dbReference>
<dbReference type="InterPro" id="IPR037132">
    <property type="entry name" value="N_Gln_amidohydro_ab_roll_sf"/>
</dbReference>
<dbReference type="Proteomes" id="UP000677054">
    <property type="component" value="Unassembled WGS sequence"/>
</dbReference>
<dbReference type="GO" id="GO:0005634">
    <property type="term" value="C:nucleus"/>
    <property type="evidence" value="ECO:0007669"/>
    <property type="project" value="TreeGrafter"/>
</dbReference>
<dbReference type="EMBL" id="CAJPEV010000664">
    <property type="protein sequence ID" value="CAG0887391.1"/>
    <property type="molecule type" value="Genomic_DNA"/>
</dbReference>
<accession>A0A7R9A6C7</accession>
<comment type="function">
    <text evidence="1 8">Mediates the side-chain deamidation of N-terminal glutamine residues to glutamate, an important step in N-end rule pathway of protein degradation. Conversion of the resulting N-terminal glutamine to glutamate renders the protein susceptible to arginylation, polyubiquitination and degradation as specified by the N-end rule. Does not act on substrates with internal or C-terminal glutamine and does not act on non-glutamine residues in any position.</text>
</comment>
<evidence type="ECO:0000313" key="11">
    <source>
        <dbReference type="Proteomes" id="UP000677054"/>
    </source>
</evidence>
<evidence type="ECO:0000313" key="10">
    <source>
        <dbReference type="EMBL" id="CAD7244574.1"/>
    </source>
</evidence>
<dbReference type="EC" id="3.5.1.122" evidence="4 8"/>
<dbReference type="EMBL" id="LR900181">
    <property type="protein sequence ID" value="CAD7244574.1"/>
    <property type="molecule type" value="Genomic_DNA"/>
</dbReference>
<organism evidence="10">
    <name type="scientific">Darwinula stevensoni</name>
    <dbReference type="NCBI Taxonomy" id="69355"/>
    <lineage>
        <taxon>Eukaryota</taxon>
        <taxon>Metazoa</taxon>
        <taxon>Ecdysozoa</taxon>
        <taxon>Arthropoda</taxon>
        <taxon>Crustacea</taxon>
        <taxon>Oligostraca</taxon>
        <taxon>Ostracoda</taxon>
        <taxon>Podocopa</taxon>
        <taxon>Podocopida</taxon>
        <taxon>Darwinulocopina</taxon>
        <taxon>Darwinuloidea</taxon>
        <taxon>Darwinulidae</taxon>
        <taxon>Darwinula</taxon>
    </lineage>
</organism>
<evidence type="ECO:0000256" key="8">
    <source>
        <dbReference type="RuleBase" id="RU367082"/>
    </source>
</evidence>
<dbReference type="Gene3D" id="3.10.620.10">
    <property type="entry name" value="Protein N-terminal glutamine amidohydrolase, alpha beta roll"/>
    <property type="match status" value="1"/>
</dbReference>
<evidence type="ECO:0000256" key="3">
    <source>
        <dbReference type="ARBA" id="ARBA00011245"/>
    </source>
</evidence>
<dbReference type="Pfam" id="PF09764">
    <property type="entry name" value="Nt_Gln_amidase"/>
    <property type="match status" value="1"/>
</dbReference>
<dbReference type="PANTHER" id="PTHR13035:SF0">
    <property type="entry name" value="PROTEIN N-TERMINAL GLUTAMINE AMIDOHYDROLASE"/>
    <property type="match status" value="1"/>
</dbReference>
<dbReference type="PANTHER" id="PTHR13035">
    <property type="entry name" value="PROTEIN N-TERMINAL GLUTAMINE AMIDOHYDROLASE"/>
    <property type="match status" value="1"/>
</dbReference>
<evidence type="ECO:0000259" key="9">
    <source>
        <dbReference type="Pfam" id="PF09764"/>
    </source>
</evidence>
<keyword evidence="6 8" id="KW-0378">Hydrolase</keyword>
<dbReference type="AlphaFoldDB" id="A0A7R9A6C7"/>
<feature type="domain" description="Protein N-terminal glutamine amidohydrolase alpha beta roll" evidence="9">
    <location>
        <begin position="8"/>
        <end position="161"/>
    </location>
</feature>
<protein>
    <recommendedName>
        <fullName evidence="5 8">Protein N-terminal glutamine amidohydrolase</fullName>
        <ecNumber evidence="4 8">3.5.1.122</ecNumber>
    </recommendedName>
    <alternativeName>
        <fullName evidence="8">Protein NH2-terminal glutamine deamidase</fullName>
    </alternativeName>
</protein>
<evidence type="ECO:0000256" key="5">
    <source>
        <dbReference type="ARBA" id="ARBA00021247"/>
    </source>
</evidence>
<dbReference type="InterPro" id="IPR023128">
    <property type="entry name" value="Prot_N_Gln_amidohydro_ab_roll"/>
</dbReference>
<sequence length="167" mass="19656">MHLHCPDALQNAFVVFVSNEKRAVPLWRQRAGRTEDKLVIWDYHVVLLHSHDGRYLVYDLDSDLPFPTYFHKYVTETFRTDHILKPEYHRCFRVIPGISFLQDFSSDRSHMKKDGVWIKSPPEYPPIFEPERGNNLEEFISMNPGIPRGEILSLPDLVKKFHSFTTS</sequence>